<organism evidence="7 8">
    <name type="scientific">Euphydryas editha</name>
    <name type="common">Edith's checkerspot</name>
    <dbReference type="NCBI Taxonomy" id="104508"/>
    <lineage>
        <taxon>Eukaryota</taxon>
        <taxon>Metazoa</taxon>
        <taxon>Ecdysozoa</taxon>
        <taxon>Arthropoda</taxon>
        <taxon>Hexapoda</taxon>
        <taxon>Insecta</taxon>
        <taxon>Pterygota</taxon>
        <taxon>Neoptera</taxon>
        <taxon>Endopterygota</taxon>
        <taxon>Lepidoptera</taxon>
        <taxon>Glossata</taxon>
        <taxon>Ditrysia</taxon>
        <taxon>Papilionoidea</taxon>
        <taxon>Nymphalidae</taxon>
        <taxon>Nymphalinae</taxon>
        <taxon>Euphydryas</taxon>
    </lineage>
</organism>
<dbReference type="Proteomes" id="UP001153954">
    <property type="component" value="Unassembled WGS sequence"/>
</dbReference>
<dbReference type="InterPro" id="IPR001254">
    <property type="entry name" value="Trypsin_dom"/>
</dbReference>
<comment type="caution">
    <text evidence="7">The sequence shown here is derived from an EMBL/GenBank/DDBJ whole genome shotgun (WGS) entry which is preliminary data.</text>
</comment>
<dbReference type="EMBL" id="CAKOGL010000008">
    <property type="protein sequence ID" value="CAH2089307.1"/>
    <property type="molecule type" value="Genomic_DNA"/>
</dbReference>
<evidence type="ECO:0000256" key="2">
    <source>
        <dbReference type="ARBA" id="ARBA00022670"/>
    </source>
</evidence>
<sequence>MYLKQLHNCYKIFSYLTLYFLSATSHDKTLRIIGGRDAAPGEFPFALKMDLKFENKNGTTEYSHQCTCSLLKSTWSLTAGHCIIALRKYTSVSSKIKGVIRYNISSVHEPPYSYILSTFLHPSFDISSTFVSNDIGLLLSEKVVIFSFAKLSSVDYLSLFGSKVLSLGFGVTKDSIGYYDDAYRVNKSLQVLDSIITKCFITNAYPSFCLGGNCGQSSFLCPGDSGGPVMHTSGLVGINTGTLDILNCGKKVNNPNIKFQSFSGIITPTSHYIDWITNMIQSNSP</sequence>
<proteinExistence type="inferred from homology"/>
<dbReference type="SMART" id="SM00020">
    <property type="entry name" value="Tryp_SPc"/>
    <property type="match status" value="1"/>
</dbReference>
<gene>
    <name evidence="7" type="ORF">EEDITHA_LOCUS5374</name>
</gene>
<dbReference type="PROSITE" id="PS50240">
    <property type="entry name" value="TRYPSIN_DOM"/>
    <property type="match status" value="1"/>
</dbReference>
<dbReference type="AlphaFoldDB" id="A0AAU9TT31"/>
<evidence type="ECO:0000256" key="3">
    <source>
        <dbReference type="ARBA" id="ARBA00022801"/>
    </source>
</evidence>
<dbReference type="GO" id="GO:0004252">
    <property type="term" value="F:serine-type endopeptidase activity"/>
    <property type="evidence" value="ECO:0007669"/>
    <property type="project" value="InterPro"/>
</dbReference>
<keyword evidence="2" id="KW-0645">Protease</keyword>
<feature type="domain" description="Peptidase S1" evidence="6">
    <location>
        <begin position="32"/>
        <end position="281"/>
    </location>
</feature>
<evidence type="ECO:0000259" key="6">
    <source>
        <dbReference type="PROSITE" id="PS50240"/>
    </source>
</evidence>
<dbReference type="InterPro" id="IPR043504">
    <property type="entry name" value="Peptidase_S1_PA_chymotrypsin"/>
</dbReference>
<name>A0AAU9TT31_EUPED</name>
<dbReference type="PANTHER" id="PTHR24276:SF98">
    <property type="entry name" value="FI18310P1-RELATED"/>
    <property type="match status" value="1"/>
</dbReference>
<dbReference type="GO" id="GO:0006508">
    <property type="term" value="P:proteolysis"/>
    <property type="evidence" value="ECO:0007669"/>
    <property type="project" value="UniProtKB-KW"/>
</dbReference>
<dbReference type="PANTHER" id="PTHR24276">
    <property type="entry name" value="POLYSERASE-RELATED"/>
    <property type="match status" value="1"/>
</dbReference>
<dbReference type="InterPro" id="IPR001314">
    <property type="entry name" value="Peptidase_S1A"/>
</dbReference>
<dbReference type="SUPFAM" id="SSF50494">
    <property type="entry name" value="Trypsin-like serine proteases"/>
    <property type="match status" value="1"/>
</dbReference>
<dbReference type="Pfam" id="PF00089">
    <property type="entry name" value="Trypsin"/>
    <property type="match status" value="1"/>
</dbReference>
<evidence type="ECO:0000313" key="8">
    <source>
        <dbReference type="Proteomes" id="UP001153954"/>
    </source>
</evidence>
<evidence type="ECO:0000256" key="5">
    <source>
        <dbReference type="ARBA" id="ARBA00023157"/>
    </source>
</evidence>
<evidence type="ECO:0000256" key="4">
    <source>
        <dbReference type="ARBA" id="ARBA00022825"/>
    </source>
</evidence>
<reference evidence="7" key="1">
    <citation type="submission" date="2022-03" db="EMBL/GenBank/DDBJ databases">
        <authorList>
            <person name="Tunstrom K."/>
        </authorList>
    </citation>
    <scope>NUCLEOTIDE SEQUENCE</scope>
</reference>
<comment type="similarity">
    <text evidence="1">Belongs to the peptidase S1 family.</text>
</comment>
<dbReference type="InterPro" id="IPR050430">
    <property type="entry name" value="Peptidase_S1"/>
</dbReference>
<keyword evidence="5" id="KW-1015">Disulfide bond</keyword>
<protein>
    <recommendedName>
        <fullName evidence="6">Peptidase S1 domain-containing protein</fullName>
    </recommendedName>
</protein>
<dbReference type="InterPro" id="IPR009003">
    <property type="entry name" value="Peptidase_S1_PA"/>
</dbReference>
<evidence type="ECO:0000313" key="7">
    <source>
        <dbReference type="EMBL" id="CAH2089307.1"/>
    </source>
</evidence>
<dbReference type="InterPro" id="IPR018114">
    <property type="entry name" value="TRYPSIN_HIS"/>
</dbReference>
<accession>A0AAU9TT31</accession>
<keyword evidence="8" id="KW-1185">Reference proteome</keyword>
<keyword evidence="4" id="KW-0720">Serine protease</keyword>
<keyword evidence="3" id="KW-0378">Hydrolase</keyword>
<dbReference type="Gene3D" id="2.40.10.10">
    <property type="entry name" value="Trypsin-like serine proteases"/>
    <property type="match status" value="1"/>
</dbReference>
<dbReference type="PRINTS" id="PR00722">
    <property type="entry name" value="CHYMOTRYPSIN"/>
</dbReference>
<dbReference type="PROSITE" id="PS00134">
    <property type="entry name" value="TRYPSIN_HIS"/>
    <property type="match status" value="1"/>
</dbReference>
<evidence type="ECO:0000256" key="1">
    <source>
        <dbReference type="ARBA" id="ARBA00007664"/>
    </source>
</evidence>